<dbReference type="InterPro" id="IPR036282">
    <property type="entry name" value="Glutathione-S-Trfase_C_sf"/>
</dbReference>
<evidence type="ECO:0000313" key="4">
    <source>
        <dbReference type="EMBL" id="RFU28733.1"/>
    </source>
</evidence>
<feature type="non-terminal residue" evidence="4">
    <location>
        <position position="1"/>
    </location>
</feature>
<dbReference type="Pfam" id="PF00043">
    <property type="entry name" value="GST_C"/>
    <property type="match status" value="1"/>
</dbReference>
<dbReference type="STRING" id="5539.A0A3E2H6L8"/>
<dbReference type="PANTHER" id="PTHR44051:SF9">
    <property type="entry name" value="GLUTATHIONE S-TRANSFERASE 1"/>
    <property type="match status" value="1"/>
</dbReference>
<dbReference type="PANTHER" id="PTHR44051">
    <property type="entry name" value="GLUTATHIONE S-TRANSFERASE-RELATED"/>
    <property type="match status" value="1"/>
</dbReference>
<dbReference type="Proteomes" id="UP000258309">
    <property type="component" value="Unassembled WGS sequence"/>
</dbReference>
<evidence type="ECO:0000256" key="2">
    <source>
        <dbReference type="RuleBase" id="RU003494"/>
    </source>
</evidence>
<evidence type="ECO:0000256" key="1">
    <source>
        <dbReference type="ARBA" id="ARBA00007409"/>
    </source>
</evidence>
<dbReference type="Pfam" id="PF02798">
    <property type="entry name" value="GST_N"/>
    <property type="match status" value="1"/>
</dbReference>
<feature type="domain" description="GST C-terminal" evidence="3">
    <location>
        <begin position="112"/>
        <end position="231"/>
    </location>
</feature>
<comment type="caution">
    <text evidence="4">The sequence shown here is derived from an EMBL/GenBank/DDBJ whole genome shotgun (WGS) entry which is preliminary data.</text>
</comment>
<gene>
    <name evidence="4" type="ORF">B7463_g7611</name>
</gene>
<dbReference type="OMA" id="GLADFNM"/>
<dbReference type="InterPro" id="IPR040079">
    <property type="entry name" value="Glutathione_S-Trfase"/>
</dbReference>
<dbReference type="Gene3D" id="1.20.1050.10">
    <property type="match status" value="1"/>
</dbReference>
<reference evidence="4 5" key="1">
    <citation type="submission" date="2018-05" db="EMBL/GenBank/DDBJ databases">
        <title>Draft genome sequence of Scytalidium lignicola DSM 105466, a ubiquitous saprotrophic fungus.</title>
        <authorList>
            <person name="Buettner E."/>
            <person name="Gebauer A.M."/>
            <person name="Hofrichter M."/>
            <person name="Liers C."/>
            <person name="Kellner H."/>
        </authorList>
    </citation>
    <scope>NUCLEOTIDE SEQUENCE [LARGE SCALE GENOMIC DNA]</scope>
    <source>
        <strain evidence="4 5">DSM 105466</strain>
    </source>
</reference>
<dbReference type="Gene3D" id="3.40.30.10">
    <property type="entry name" value="Glutaredoxin"/>
    <property type="match status" value="1"/>
</dbReference>
<evidence type="ECO:0000259" key="3">
    <source>
        <dbReference type="PROSITE" id="PS50405"/>
    </source>
</evidence>
<dbReference type="InterPro" id="IPR036249">
    <property type="entry name" value="Thioredoxin-like_sf"/>
</dbReference>
<sequence length="233" mass="26317">MSSSQSFVILWALEEVAGAHGIKYNLKNLPRRDKNTAKELKAIFPLGKSPIVTLEPVGGEPAQTYQVLLNVLTESRLILQFIADNYSTGEWVPESEVDKRRDTFFEELAKSTLVVKVDFAVIFEAIASFLPFGLRHLISLLIKPVVSHFVGDQRDIYQVMENSLSEELPWFSGKKIGLADFNMSFGMDMAVQRGYFEPKKYPKVAKWYATILDRPAYKRALEKGGAYDLAIFA</sequence>
<dbReference type="OrthoDB" id="2309723at2759"/>
<dbReference type="SUPFAM" id="SSF52833">
    <property type="entry name" value="Thioredoxin-like"/>
    <property type="match status" value="1"/>
</dbReference>
<dbReference type="InterPro" id="IPR004045">
    <property type="entry name" value="Glutathione_S-Trfase_N"/>
</dbReference>
<keyword evidence="5" id="KW-1185">Reference proteome</keyword>
<dbReference type="AlphaFoldDB" id="A0A3E2H6L8"/>
<feature type="non-terminal residue" evidence="4">
    <location>
        <position position="233"/>
    </location>
</feature>
<accession>A0A3E2H6L8</accession>
<dbReference type="EMBL" id="NCSJ02000153">
    <property type="protein sequence ID" value="RFU28733.1"/>
    <property type="molecule type" value="Genomic_DNA"/>
</dbReference>
<comment type="similarity">
    <text evidence="1 2">Belongs to the GST superfamily.</text>
</comment>
<dbReference type="SUPFAM" id="SSF47616">
    <property type="entry name" value="GST C-terminal domain-like"/>
    <property type="match status" value="1"/>
</dbReference>
<protein>
    <recommendedName>
        <fullName evidence="3">GST C-terminal domain-containing protein</fullName>
    </recommendedName>
</protein>
<proteinExistence type="inferred from homology"/>
<dbReference type="PROSITE" id="PS50405">
    <property type="entry name" value="GST_CTER"/>
    <property type="match status" value="1"/>
</dbReference>
<name>A0A3E2H6L8_SCYLI</name>
<dbReference type="SFLD" id="SFLDS00019">
    <property type="entry name" value="Glutathione_Transferase_(cytos"/>
    <property type="match status" value="1"/>
</dbReference>
<dbReference type="InterPro" id="IPR010987">
    <property type="entry name" value="Glutathione-S-Trfase_C-like"/>
</dbReference>
<dbReference type="InterPro" id="IPR004046">
    <property type="entry name" value="GST_C"/>
</dbReference>
<evidence type="ECO:0000313" key="5">
    <source>
        <dbReference type="Proteomes" id="UP000258309"/>
    </source>
</evidence>
<organism evidence="4 5">
    <name type="scientific">Scytalidium lignicola</name>
    <name type="common">Hyphomycete</name>
    <dbReference type="NCBI Taxonomy" id="5539"/>
    <lineage>
        <taxon>Eukaryota</taxon>
        <taxon>Fungi</taxon>
        <taxon>Dikarya</taxon>
        <taxon>Ascomycota</taxon>
        <taxon>Pezizomycotina</taxon>
        <taxon>Leotiomycetes</taxon>
        <taxon>Leotiomycetes incertae sedis</taxon>
        <taxon>Scytalidium</taxon>
    </lineage>
</organism>